<dbReference type="EMBL" id="FUZF01000008">
    <property type="protein sequence ID" value="SKB74251.1"/>
    <property type="molecule type" value="Genomic_DNA"/>
</dbReference>
<keyword evidence="1" id="KW-1133">Transmembrane helix</keyword>
<dbReference type="Proteomes" id="UP000190150">
    <property type="component" value="Unassembled WGS sequence"/>
</dbReference>
<reference evidence="3" key="1">
    <citation type="submission" date="2017-02" db="EMBL/GenBank/DDBJ databases">
        <authorList>
            <person name="Varghese N."/>
            <person name="Submissions S."/>
        </authorList>
    </citation>
    <scope>NUCLEOTIDE SEQUENCE [LARGE SCALE GENOMIC DNA]</scope>
    <source>
        <strain evidence="3">DSM 24091</strain>
    </source>
</reference>
<keyword evidence="1" id="KW-0472">Membrane</keyword>
<accession>A0A1T5DRF4</accession>
<gene>
    <name evidence="2" type="ORF">SAMN05660841_02112</name>
</gene>
<dbReference type="AlphaFoldDB" id="A0A1T5DRF4"/>
<evidence type="ECO:0000313" key="2">
    <source>
        <dbReference type="EMBL" id="SKB74251.1"/>
    </source>
</evidence>
<keyword evidence="3" id="KW-1185">Reference proteome</keyword>
<evidence type="ECO:0000313" key="3">
    <source>
        <dbReference type="Proteomes" id="UP000190150"/>
    </source>
</evidence>
<evidence type="ECO:0000256" key="1">
    <source>
        <dbReference type="SAM" id="Phobius"/>
    </source>
</evidence>
<protein>
    <submittedName>
        <fullName evidence="2">Uncharacterized protein</fullName>
    </submittedName>
</protein>
<organism evidence="2 3">
    <name type="scientific">Sphingobacterium nematocida</name>
    <dbReference type="NCBI Taxonomy" id="1513896"/>
    <lineage>
        <taxon>Bacteria</taxon>
        <taxon>Pseudomonadati</taxon>
        <taxon>Bacteroidota</taxon>
        <taxon>Sphingobacteriia</taxon>
        <taxon>Sphingobacteriales</taxon>
        <taxon>Sphingobacteriaceae</taxon>
        <taxon>Sphingobacterium</taxon>
    </lineage>
</organism>
<feature type="transmembrane region" description="Helical" evidence="1">
    <location>
        <begin position="32"/>
        <end position="50"/>
    </location>
</feature>
<sequence length="133" mass="15240">MFANFYSIFVKVKLKENIDMFNKAKRIISAKICFFVFFTKMLISASPMFIDILDKGTILQVVMQLEVELTAKGSNSNNEDLHEHGVKVFKPDAIDYLSFNPSIENNGKQRNYLRNEKDICSYHPSVPTPPPNC</sequence>
<proteinExistence type="predicted"/>
<name>A0A1T5DRF4_9SPHI</name>
<dbReference type="STRING" id="1513896.SAMN05660841_02112"/>
<keyword evidence="1" id="KW-0812">Transmembrane</keyword>